<dbReference type="AlphaFoldDB" id="A0A4Z0WHA7"/>
<evidence type="ECO:0000313" key="6">
    <source>
        <dbReference type="EMBL" id="TGG95156.1"/>
    </source>
</evidence>
<dbReference type="GO" id="GO:0015451">
    <property type="term" value="F:decarboxylation-driven active transmembrane transporter activity"/>
    <property type="evidence" value="ECO:0007669"/>
    <property type="project" value="UniProtKB-EC"/>
</dbReference>
<dbReference type="GO" id="GO:0036376">
    <property type="term" value="P:sodium ion export across plasma membrane"/>
    <property type="evidence" value="ECO:0007669"/>
    <property type="project" value="InterPro"/>
</dbReference>
<comment type="subcellular location">
    <subcellularLocation>
        <location evidence="5">Cell membrane</location>
        <topology evidence="5">Single-pass membrane protein</topology>
    </subcellularLocation>
</comment>
<dbReference type="OrthoDB" id="5772594at2"/>
<evidence type="ECO:0000256" key="3">
    <source>
        <dbReference type="ARBA" id="ARBA00022989"/>
    </source>
</evidence>
<dbReference type="InterPro" id="IPR005899">
    <property type="entry name" value="Na_pump_deCOase"/>
</dbReference>
<dbReference type="EC" id="7.2.4.2" evidence="5"/>
<evidence type="ECO:0000256" key="5">
    <source>
        <dbReference type="RuleBase" id="RU004278"/>
    </source>
</evidence>
<accession>A0A4Z0WHA7</accession>
<comment type="catalytic activity">
    <reaction evidence="5">
        <text>oxaloacetate + 2 Na(+)(in) + H(+) = pyruvate + 2 Na(+)(out) + CO2</text>
        <dbReference type="Rhea" id="RHEA:57724"/>
        <dbReference type="ChEBI" id="CHEBI:15361"/>
        <dbReference type="ChEBI" id="CHEBI:15378"/>
        <dbReference type="ChEBI" id="CHEBI:16452"/>
        <dbReference type="ChEBI" id="CHEBI:16526"/>
        <dbReference type="ChEBI" id="CHEBI:29101"/>
        <dbReference type="EC" id="7.2.4.2"/>
    </reaction>
</comment>
<keyword evidence="2 5" id="KW-0812">Transmembrane</keyword>
<dbReference type="GO" id="GO:0015081">
    <property type="term" value="F:sodium ion transmembrane transporter activity"/>
    <property type="evidence" value="ECO:0007669"/>
    <property type="project" value="InterPro"/>
</dbReference>
<keyword evidence="1" id="KW-1003">Cell membrane</keyword>
<name>A0A4Z0WHA7_9GAMM</name>
<dbReference type="GO" id="GO:0005886">
    <property type="term" value="C:plasma membrane"/>
    <property type="evidence" value="ECO:0007669"/>
    <property type="project" value="UniProtKB-SubCell"/>
</dbReference>
<dbReference type="Proteomes" id="UP000297475">
    <property type="component" value="Unassembled WGS sequence"/>
</dbReference>
<dbReference type="Pfam" id="PF04277">
    <property type="entry name" value="OAD_gamma"/>
    <property type="match status" value="1"/>
</dbReference>
<keyword evidence="7" id="KW-1185">Reference proteome</keyword>
<keyword evidence="5" id="KW-0915">Sodium</keyword>
<evidence type="ECO:0000256" key="2">
    <source>
        <dbReference type="ARBA" id="ARBA00022692"/>
    </source>
</evidence>
<keyword evidence="5" id="KW-0813">Transport</keyword>
<feature type="transmembrane region" description="Helical" evidence="5">
    <location>
        <begin position="12"/>
        <end position="33"/>
    </location>
</feature>
<keyword evidence="5" id="KW-0406">Ion transport</keyword>
<dbReference type="EMBL" id="SRMF01000001">
    <property type="protein sequence ID" value="TGG95156.1"/>
    <property type="molecule type" value="Genomic_DNA"/>
</dbReference>
<keyword evidence="4 5" id="KW-0472">Membrane</keyword>
<gene>
    <name evidence="6" type="ORF">E4656_01650</name>
</gene>
<evidence type="ECO:0000256" key="4">
    <source>
        <dbReference type="ARBA" id="ARBA00023136"/>
    </source>
</evidence>
<comment type="function">
    <text evidence="5">Catalyzes the decarboxylation of oxaloacetate coupled to Na(+) translocation.</text>
</comment>
<dbReference type="NCBIfam" id="TIGR01195">
    <property type="entry name" value="oadG_fam"/>
    <property type="match status" value="1"/>
</dbReference>
<dbReference type="RefSeq" id="WP_135480595.1">
    <property type="nucleotide sequence ID" value="NZ_SRMF01000001.1"/>
</dbReference>
<protein>
    <recommendedName>
        <fullName evidence="5">Oxaloacetate decarboxylase gamma chain</fullName>
        <ecNumber evidence="5">7.2.4.2</ecNumber>
    </recommendedName>
</protein>
<evidence type="ECO:0000313" key="7">
    <source>
        <dbReference type="Proteomes" id="UP000297475"/>
    </source>
</evidence>
<comment type="similarity">
    <text evidence="5">Belongs to the OadG family.</text>
</comment>
<keyword evidence="3 5" id="KW-1133">Transmembrane helix</keyword>
<comment type="cofactor">
    <cofactor evidence="5">
        <name>Na(+)</name>
        <dbReference type="ChEBI" id="CHEBI:29101"/>
    </cofactor>
</comment>
<comment type="caution">
    <text evidence="6">The sequence shown here is derived from an EMBL/GenBank/DDBJ whole genome shotgun (WGS) entry which is preliminary data.</text>
</comment>
<evidence type="ECO:0000256" key="1">
    <source>
        <dbReference type="ARBA" id="ARBA00022475"/>
    </source>
</evidence>
<keyword evidence="5" id="KW-0739">Sodium transport</keyword>
<reference evidence="6 7" key="1">
    <citation type="submission" date="2019-04" db="EMBL/GenBank/DDBJ databases">
        <title>Natronospirillum operosus gen. nov., sp. nov., a haloalkaliphilic satellite isolated from decaying biomass of laboratory culture of cyanobacterium Geitlerinema sp. and proposal of Natronospirillaceae fam. nov. and Saccharospirillaceae fam. nov.</title>
        <authorList>
            <person name="Kevbrin V."/>
            <person name="Boltyanskaya Y."/>
            <person name="Koziaeva V."/>
            <person name="Grouzdev D.S."/>
            <person name="Park M."/>
            <person name="Cho J."/>
        </authorList>
    </citation>
    <scope>NUCLEOTIDE SEQUENCE [LARGE SCALE GENOMIC DNA]</scope>
    <source>
        <strain evidence="6 7">G-116</strain>
    </source>
</reference>
<organism evidence="6 7">
    <name type="scientific">Natronospirillum operosum</name>
    <dbReference type="NCBI Taxonomy" id="2759953"/>
    <lineage>
        <taxon>Bacteria</taxon>
        <taxon>Pseudomonadati</taxon>
        <taxon>Pseudomonadota</taxon>
        <taxon>Gammaproteobacteria</taxon>
        <taxon>Oceanospirillales</taxon>
        <taxon>Natronospirillaceae</taxon>
        <taxon>Natronospirillum</taxon>
    </lineage>
</organism>
<sequence length="75" mass="7794">MSELLQEGLQLMALGMGTVFAFLVILIFGTIAMSSLVGRFSKPEVAAQSGGRRKSGAQMDQIAAVAAAARAAHSR</sequence>
<proteinExistence type="inferred from homology"/>